<dbReference type="Gene3D" id="3.90.1600.10">
    <property type="entry name" value="Palm domain of DNA polymerase"/>
    <property type="match status" value="2"/>
</dbReference>
<organism evidence="13">
    <name type="scientific">Termitomyces sp. T8</name>
    <dbReference type="NCBI Taxonomy" id="2832304"/>
    <lineage>
        <taxon>Eukaryota</taxon>
        <taxon>Fungi</taxon>
        <taxon>Dikarya</taxon>
        <taxon>Basidiomycota</taxon>
        <taxon>Agaricomycotina</taxon>
        <taxon>Agaricomycetes</taxon>
        <taxon>Agaricomycetidae</taxon>
        <taxon>Agaricales</taxon>
        <taxon>Tricholomatineae</taxon>
        <taxon>Lyophyllaceae</taxon>
        <taxon>Termitomyces</taxon>
    </lineage>
</organism>
<evidence type="ECO:0000256" key="4">
    <source>
        <dbReference type="ARBA" id="ARBA00014385"/>
    </source>
</evidence>
<keyword evidence="6" id="KW-0548">Nucleotidyltransferase</keyword>
<dbReference type="SMART" id="SM00486">
    <property type="entry name" value="POLBc"/>
    <property type="match status" value="1"/>
</dbReference>
<dbReference type="GO" id="GO:0003887">
    <property type="term" value="F:DNA-directed DNA polymerase activity"/>
    <property type="evidence" value="ECO:0007669"/>
    <property type="project" value="UniProtKB-KW"/>
</dbReference>
<comment type="similarity">
    <text evidence="2">Belongs to the DNA polymerase type-B family.</text>
</comment>
<keyword evidence="7" id="KW-0235">DNA replication</keyword>
<comment type="subcellular location">
    <subcellularLocation>
        <location evidence="1">Mitochondrion</location>
    </subcellularLocation>
</comment>
<keyword evidence="5" id="KW-0808">Transferase</keyword>
<protein>
    <recommendedName>
        <fullName evidence="4">Probable DNA polymerase</fullName>
        <ecNumber evidence="3">2.7.7.7</ecNumber>
    </recommendedName>
</protein>
<evidence type="ECO:0000256" key="5">
    <source>
        <dbReference type="ARBA" id="ARBA00022679"/>
    </source>
</evidence>
<evidence type="ECO:0000256" key="7">
    <source>
        <dbReference type="ARBA" id="ARBA00022705"/>
    </source>
</evidence>
<dbReference type="GO" id="GO:0000166">
    <property type="term" value="F:nucleotide binding"/>
    <property type="evidence" value="ECO:0007669"/>
    <property type="project" value="InterPro"/>
</dbReference>
<evidence type="ECO:0000256" key="9">
    <source>
        <dbReference type="ARBA" id="ARBA00023125"/>
    </source>
</evidence>
<dbReference type="PIRSF" id="PIRSF006517">
    <property type="entry name" value="DPol_mt_plasmid"/>
    <property type="match status" value="1"/>
</dbReference>
<dbReference type="Gene3D" id="1.10.287.690">
    <property type="entry name" value="Helix hairpin bin"/>
    <property type="match status" value="1"/>
</dbReference>
<dbReference type="InterPro" id="IPR036397">
    <property type="entry name" value="RNaseH_sf"/>
</dbReference>
<keyword evidence="8" id="KW-0239">DNA-directed DNA polymerase</keyword>
<gene>
    <name evidence="13" type="primary">dpo</name>
</gene>
<dbReference type="InterPro" id="IPR015833">
    <property type="entry name" value="DNA-dir_DNA_pol_B_mt_lin_plsmd"/>
</dbReference>
<comment type="catalytic activity">
    <reaction evidence="11">
        <text>DNA(n) + a 2'-deoxyribonucleoside 5'-triphosphate = DNA(n+1) + diphosphate</text>
        <dbReference type="Rhea" id="RHEA:22508"/>
        <dbReference type="Rhea" id="RHEA-COMP:17339"/>
        <dbReference type="Rhea" id="RHEA-COMP:17340"/>
        <dbReference type="ChEBI" id="CHEBI:33019"/>
        <dbReference type="ChEBI" id="CHEBI:61560"/>
        <dbReference type="ChEBI" id="CHEBI:173112"/>
        <dbReference type="EC" id="2.7.7.7"/>
    </reaction>
</comment>
<dbReference type="PANTHER" id="PTHR33568">
    <property type="entry name" value="DNA POLYMERASE"/>
    <property type="match status" value="1"/>
</dbReference>
<evidence type="ECO:0000256" key="8">
    <source>
        <dbReference type="ARBA" id="ARBA00022932"/>
    </source>
</evidence>
<geneLocation type="plasmid" evidence="13">
    <name>pT8_1</name>
</geneLocation>
<dbReference type="GO" id="GO:0005739">
    <property type="term" value="C:mitochondrion"/>
    <property type="evidence" value="ECO:0007669"/>
    <property type="project" value="UniProtKB-SubCell"/>
</dbReference>
<accession>A0A8H2S9V9</accession>
<dbReference type="InterPro" id="IPR012337">
    <property type="entry name" value="RNaseH-like_sf"/>
</dbReference>
<dbReference type="GO" id="GO:0003677">
    <property type="term" value="F:DNA binding"/>
    <property type="evidence" value="ECO:0007669"/>
    <property type="project" value="UniProtKB-KW"/>
</dbReference>
<keyword evidence="9" id="KW-0238">DNA-binding</keyword>
<dbReference type="InterPro" id="IPR004868">
    <property type="entry name" value="DNA-dir_DNA_pol_B_mt/vir"/>
</dbReference>
<dbReference type="GO" id="GO:0006260">
    <property type="term" value="P:DNA replication"/>
    <property type="evidence" value="ECO:0007669"/>
    <property type="project" value="UniProtKB-KW"/>
</dbReference>
<dbReference type="Gene3D" id="3.30.420.10">
    <property type="entry name" value="Ribonuclease H-like superfamily/Ribonuclease H"/>
    <property type="match status" value="1"/>
</dbReference>
<dbReference type="InterPro" id="IPR023211">
    <property type="entry name" value="DNA_pol_palm_dom_sf"/>
</dbReference>
<evidence type="ECO:0000259" key="12">
    <source>
        <dbReference type="Pfam" id="PF03175"/>
    </source>
</evidence>
<keyword evidence="13" id="KW-0614">Plasmid</keyword>
<evidence type="ECO:0000256" key="6">
    <source>
        <dbReference type="ARBA" id="ARBA00022695"/>
    </source>
</evidence>
<dbReference type="SUPFAM" id="SSF53098">
    <property type="entry name" value="Ribonuclease H-like"/>
    <property type="match status" value="1"/>
</dbReference>
<dbReference type="EC" id="2.7.7.7" evidence="3"/>
<evidence type="ECO:0000256" key="11">
    <source>
        <dbReference type="ARBA" id="ARBA00049244"/>
    </source>
</evidence>
<reference evidence="13" key="1">
    <citation type="journal article" date="2022" name="Curr. Genet.">
        <title>Horizontal transfer of tRNA genes to mitochondrial plasmids facilitates gene loss from fungal mitochondrial DNA.</title>
        <authorList>
            <person name="Nieuwenhuis M."/>
            <person name="Groeneveld J."/>
            <person name="Aanen D.K."/>
        </authorList>
    </citation>
    <scope>NUCLEOTIDE SEQUENCE</scope>
    <source>
        <plasmid evidence="13">pT8_1</plasmid>
    </source>
</reference>
<dbReference type="AlphaFoldDB" id="A0A8H2S9V9"/>
<evidence type="ECO:0000256" key="3">
    <source>
        <dbReference type="ARBA" id="ARBA00012417"/>
    </source>
</evidence>
<dbReference type="SUPFAM" id="SSF56672">
    <property type="entry name" value="DNA/RNA polymerases"/>
    <property type="match status" value="1"/>
</dbReference>
<dbReference type="PANTHER" id="PTHR33568:SF3">
    <property type="entry name" value="DNA-DIRECTED DNA POLYMERASE"/>
    <property type="match status" value="1"/>
</dbReference>
<dbReference type="InterPro" id="IPR043502">
    <property type="entry name" value="DNA/RNA_pol_sf"/>
</dbReference>
<dbReference type="EMBL" id="MW874157">
    <property type="protein sequence ID" value="QWO71444.1"/>
    <property type="molecule type" value="Genomic_DNA"/>
</dbReference>
<evidence type="ECO:0000256" key="10">
    <source>
        <dbReference type="ARBA" id="ARBA00023128"/>
    </source>
</evidence>
<evidence type="ECO:0000256" key="1">
    <source>
        <dbReference type="ARBA" id="ARBA00004173"/>
    </source>
</evidence>
<dbReference type="Pfam" id="PF03175">
    <property type="entry name" value="DNA_pol_B_2"/>
    <property type="match status" value="1"/>
</dbReference>
<sequence>MVSLMDQINETDKNNIKLLESRFNEIDNIPGYILNGNINLNGIDENFVTEFYKVIEFGEYETITELEKYFNYGEIIKVIDLFNGVIKKLKVGRVYKLLFRWKTTDQHTNRYSYNTSPSLFIHSETDIKIYLYKFITNFNVYLIKYHFNGLIDLDVFTKEWISVEELKTYDKLIDRIVYLDKKYKDEHELKLNLLKSNKKGYFDKDILNNKYDFITNIKGINYGEIINNSCSTDNELKNVLNIKPGTTDELYRINIKGIDYLVKIIKNEDINEVSIFSEKLIQLLITNTDNNNDLNSLALEKWTDKIYFDNDKIVVERKSNLSGCWVTFINNEIVKNQLIYQSKKLTSSYYDFENDKNIGTIDIETYFNDKDEAVPYSIGYKTSEKLETFFIGDGIEDGNRVEDMILECINKIFTNKNHNIKLYAHNMGDFDGILILKSLMNTANKHEYNIKIFTNGDGKIMSIEIKKKIKNKKIIKISILDSYLLLPINLKNLSGIFNTEIKKGIFPYQFVNEKTLNYSGEVPDYSYFNNITPAEYLDYVNQFKNKSWNVKKETLTYLEYDLISLFNIIMEFNKIIYEKFKINISRVRTISGLAFLIFTSKYYKESETPIYFSKGKLETYIRQAYVGGIVDVNVYYTDYTTYKYDVNSHYPNAMLQPMPGGLPRISSETNLDKIFGFVETIVEAPTERELKIPILPVKKDELTVLFRGTIKGIFFSEELKYAVSVGYKIHKILSCVEFDRVEGVFNDYINDIYKCKTKSEQEGNKENRFIFKLLLNSLYGRLGLKAKNCQLKILKDKDLDKIMKTDDSEVLFKNNNLNLVRSSGPMDPEIVRIIQEENLYANKKDKLDPSNPWGSNSSSVQYSAAITAYARIFLNQFKNIKDNPYLGGDTDSIIMTTPIDENFIGTGLGKFKLEHVIEEGFYPSKKFYLIKTNKNEIIIKAKGINNNNNLLNYDSFKSLLLGNDLNISQSQFKKEFKNLTIVRENINKKITGVIDSELKIKLEKKNN</sequence>
<keyword evidence="10 13" id="KW-0496">Mitochondrion</keyword>
<evidence type="ECO:0000256" key="2">
    <source>
        <dbReference type="ARBA" id="ARBA00005755"/>
    </source>
</evidence>
<evidence type="ECO:0000313" key="13">
    <source>
        <dbReference type="EMBL" id="QWO71444.1"/>
    </source>
</evidence>
<name>A0A8H2S9V9_9AGAR</name>
<dbReference type="InterPro" id="IPR006172">
    <property type="entry name" value="DNA-dir_DNA_pol_B"/>
</dbReference>
<geneLocation type="mitochondrion" evidence="13"/>
<feature type="domain" description="DNA-directed DNA polymerase family B mitochondria/virus" evidence="12">
    <location>
        <begin position="416"/>
        <end position="872"/>
    </location>
</feature>
<proteinExistence type="inferred from homology"/>